<dbReference type="HOGENOM" id="CLU_000288_21_4_1"/>
<dbReference type="GO" id="GO:0004672">
    <property type="term" value="F:protein kinase activity"/>
    <property type="evidence" value="ECO:0007669"/>
    <property type="project" value="InterPro"/>
</dbReference>
<dbReference type="OMA" id="EYARTGY"/>
<dbReference type="InterPro" id="IPR045274">
    <property type="entry name" value="WAK-like"/>
</dbReference>
<protein>
    <recommendedName>
        <fullName evidence="3">Protein kinase domain-containing protein</fullName>
    </recommendedName>
</protein>
<evidence type="ECO:0000256" key="1">
    <source>
        <dbReference type="ARBA" id="ARBA00022741"/>
    </source>
</evidence>
<keyword evidence="2" id="KW-0067">ATP-binding</keyword>
<dbReference type="PANTHER" id="PTHR27005">
    <property type="entry name" value="WALL-ASSOCIATED RECEPTOR KINASE-LIKE 21"/>
    <property type="match status" value="1"/>
</dbReference>
<dbReference type="SMART" id="SM00220">
    <property type="entry name" value="S_TKc"/>
    <property type="match status" value="1"/>
</dbReference>
<dbReference type="Gramene" id="Bra016882.1">
    <property type="protein sequence ID" value="Bra016882.1-P"/>
    <property type="gene ID" value="Bra016882"/>
</dbReference>
<accession>M4DK54</accession>
<keyword evidence="1" id="KW-0547">Nucleotide-binding</keyword>
<feature type="domain" description="Protein kinase" evidence="3">
    <location>
        <begin position="1"/>
        <end position="302"/>
    </location>
</feature>
<dbReference type="EnsemblPlants" id="Bra016882.1">
    <property type="protein sequence ID" value="Bra016882.1-P"/>
    <property type="gene ID" value="Bra016882"/>
</dbReference>
<dbReference type="InterPro" id="IPR011009">
    <property type="entry name" value="Kinase-like_dom_sf"/>
</dbReference>
<dbReference type="Pfam" id="PF00069">
    <property type="entry name" value="Pkinase"/>
    <property type="match status" value="1"/>
</dbReference>
<dbReference type="GO" id="GO:0005886">
    <property type="term" value="C:plasma membrane"/>
    <property type="evidence" value="ECO:0000318"/>
    <property type="project" value="GO_Central"/>
</dbReference>
<dbReference type="SMR" id="M4DK54"/>
<dbReference type="PROSITE" id="PS50011">
    <property type="entry name" value="PROTEIN_KINASE_DOM"/>
    <property type="match status" value="1"/>
</dbReference>
<name>M4DK54_BRACM</name>
<dbReference type="PANTHER" id="PTHR27005:SF266">
    <property type="entry name" value="SERINE_THREONINE-PROTEIN KINASE ZRK4"/>
    <property type="match status" value="1"/>
</dbReference>
<evidence type="ECO:0000256" key="2">
    <source>
        <dbReference type="ARBA" id="ARBA00022840"/>
    </source>
</evidence>
<dbReference type="InterPro" id="IPR000719">
    <property type="entry name" value="Prot_kinase_dom"/>
</dbReference>
<keyword evidence="5" id="KW-1185">Reference proteome</keyword>
<dbReference type="GO" id="GO:0005524">
    <property type="term" value="F:ATP binding"/>
    <property type="evidence" value="ECO:0007669"/>
    <property type="project" value="UniProtKB-KW"/>
</dbReference>
<organism evidence="4 5">
    <name type="scientific">Brassica campestris</name>
    <name type="common">Field mustard</name>
    <dbReference type="NCBI Taxonomy" id="3711"/>
    <lineage>
        <taxon>Eukaryota</taxon>
        <taxon>Viridiplantae</taxon>
        <taxon>Streptophyta</taxon>
        <taxon>Embryophyta</taxon>
        <taxon>Tracheophyta</taxon>
        <taxon>Spermatophyta</taxon>
        <taxon>Magnoliopsida</taxon>
        <taxon>eudicotyledons</taxon>
        <taxon>Gunneridae</taxon>
        <taxon>Pentapetalae</taxon>
        <taxon>rosids</taxon>
        <taxon>malvids</taxon>
        <taxon>Brassicales</taxon>
        <taxon>Brassicaceae</taxon>
        <taxon>Brassiceae</taxon>
        <taxon>Brassica</taxon>
    </lineage>
</organism>
<dbReference type="eggNOG" id="KOG1187">
    <property type="taxonomic scope" value="Eukaryota"/>
</dbReference>
<evidence type="ECO:0000259" key="3">
    <source>
        <dbReference type="PROSITE" id="PS50011"/>
    </source>
</evidence>
<dbReference type="Proteomes" id="UP000011750">
    <property type="component" value="Chromosome A04"/>
</dbReference>
<dbReference type="Gene3D" id="1.10.510.10">
    <property type="entry name" value="Transferase(Phosphotransferase) domain 1"/>
    <property type="match status" value="1"/>
</dbReference>
<proteinExistence type="predicted"/>
<evidence type="ECO:0000313" key="4">
    <source>
        <dbReference type="EnsemblPlants" id="Bra016882.1-P"/>
    </source>
</evidence>
<reference evidence="4" key="3">
    <citation type="submission" date="2023-03" db="UniProtKB">
        <authorList>
            <consortium name="EnsemblPlants"/>
        </authorList>
    </citation>
    <scope>IDENTIFICATION</scope>
    <source>
        <strain evidence="4">cv. Chiifu-401-42</strain>
    </source>
</reference>
<dbReference type="AlphaFoldDB" id="M4DK54"/>
<sequence length="302" mass="34032">MGWMGWWRKKNTEEADVKKRLVQANGEVVLEKLIEYCNGKSNPIKTFSASQILRATDNFSHNNSLILHATGSYQCYKGGHKNFLKLLGCCLEFPNPVIVYEYAQSIMCREKPKYLFDVSLPWNMRLKIAKEVADALTYLHTAFSKSIIHKDMIPCNIFLDGEGGTAKLSGFNNSVLIPEGEKFVEDMVVEGTFGYLDHNYMATGVVTENTDVYGFGAFMITLLTALQPSLVVKLYKDSPIELVEDGGFVGIVDPKVLESCKEEETWQFKTFFILSLRCIGCVGEEVPKMIEVAKELKMIMLV</sequence>
<dbReference type="InParanoid" id="M4DK54"/>
<dbReference type="GO" id="GO:0007166">
    <property type="term" value="P:cell surface receptor signaling pathway"/>
    <property type="evidence" value="ECO:0000318"/>
    <property type="project" value="GO_Central"/>
</dbReference>
<evidence type="ECO:0000313" key="5">
    <source>
        <dbReference type="Proteomes" id="UP000011750"/>
    </source>
</evidence>
<dbReference type="SUPFAM" id="SSF56112">
    <property type="entry name" value="Protein kinase-like (PK-like)"/>
    <property type="match status" value="1"/>
</dbReference>
<reference evidence="4 5" key="1">
    <citation type="journal article" date="2011" name="Nat. Genet.">
        <title>The genome of the mesopolyploid crop species Brassica rapa.</title>
        <authorList>
            <consortium name="Brassica rapa Genome Sequencing Project Consortium"/>
            <person name="Wang X."/>
            <person name="Wang H."/>
            <person name="Wang J."/>
            <person name="Sun R."/>
            <person name="Wu J."/>
            <person name="Liu S."/>
            <person name="Bai Y."/>
            <person name="Mun J.H."/>
            <person name="Bancroft I."/>
            <person name="Cheng F."/>
            <person name="Huang S."/>
            <person name="Li X."/>
            <person name="Hua W."/>
            <person name="Wang J."/>
            <person name="Wang X."/>
            <person name="Freeling M."/>
            <person name="Pires J.C."/>
            <person name="Paterson A.H."/>
            <person name="Chalhoub B."/>
            <person name="Wang B."/>
            <person name="Hayward A."/>
            <person name="Sharpe A.G."/>
            <person name="Park B.S."/>
            <person name="Weisshaar B."/>
            <person name="Liu B."/>
            <person name="Li B."/>
            <person name="Liu B."/>
            <person name="Tong C."/>
            <person name="Song C."/>
            <person name="Duran C."/>
            <person name="Peng C."/>
            <person name="Geng C."/>
            <person name="Koh C."/>
            <person name="Lin C."/>
            <person name="Edwards D."/>
            <person name="Mu D."/>
            <person name="Shen D."/>
            <person name="Soumpourou E."/>
            <person name="Li F."/>
            <person name="Fraser F."/>
            <person name="Conant G."/>
            <person name="Lassalle G."/>
            <person name="King G.J."/>
            <person name="Bonnema G."/>
            <person name="Tang H."/>
            <person name="Wang H."/>
            <person name="Belcram H."/>
            <person name="Zhou H."/>
            <person name="Hirakawa H."/>
            <person name="Abe H."/>
            <person name="Guo H."/>
            <person name="Wang H."/>
            <person name="Jin H."/>
            <person name="Parkin I.A."/>
            <person name="Batley J."/>
            <person name="Kim J.S."/>
            <person name="Just J."/>
            <person name="Li J."/>
            <person name="Xu J."/>
            <person name="Deng J."/>
            <person name="Kim J.A."/>
            <person name="Li J."/>
            <person name="Yu J."/>
            <person name="Meng J."/>
            <person name="Wang J."/>
            <person name="Min J."/>
            <person name="Poulain J."/>
            <person name="Wang J."/>
            <person name="Hatakeyama K."/>
            <person name="Wu K."/>
            <person name="Wang L."/>
            <person name="Fang L."/>
            <person name="Trick M."/>
            <person name="Links M.G."/>
            <person name="Zhao M."/>
            <person name="Jin M."/>
            <person name="Ramchiary N."/>
            <person name="Drou N."/>
            <person name="Berkman P.J."/>
            <person name="Cai Q."/>
            <person name="Huang Q."/>
            <person name="Li R."/>
            <person name="Tabata S."/>
            <person name="Cheng S."/>
            <person name="Zhang S."/>
            <person name="Zhang S."/>
            <person name="Huang S."/>
            <person name="Sato S."/>
            <person name="Sun S."/>
            <person name="Kwon S.J."/>
            <person name="Choi S.R."/>
            <person name="Lee T.H."/>
            <person name="Fan W."/>
            <person name="Zhao X."/>
            <person name="Tan X."/>
            <person name="Xu X."/>
            <person name="Wang Y."/>
            <person name="Qiu Y."/>
            <person name="Yin Y."/>
            <person name="Li Y."/>
            <person name="Du Y."/>
            <person name="Liao Y."/>
            <person name="Lim Y."/>
            <person name="Narusaka Y."/>
            <person name="Wang Y."/>
            <person name="Wang Z."/>
            <person name="Li Z."/>
            <person name="Wang Z."/>
            <person name="Xiong Z."/>
            <person name="Zhang Z."/>
        </authorList>
    </citation>
    <scope>NUCLEOTIDE SEQUENCE [LARGE SCALE GENOMIC DNA]</scope>
    <source>
        <strain evidence="4 5">cv. Chiifu-401-42</strain>
    </source>
</reference>
<reference evidence="4 5" key="2">
    <citation type="journal article" date="2018" name="Hortic Res">
        <title>Improved Brassica rapa reference genome by single-molecule sequencing and chromosome conformation capture technologies.</title>
        <authorList>
            <person name="Zhang L."/>
            <person name="Cai X."/>
            <person name="Wu J."/>
            <person name="Liu M."/>
            <person name="Grob S."/>
            <person name="Cheng F."/>
            <person name="Liang J."/>
            <person name="Cai C."/>
            <person name="Liu Z."/>
            <person name="Liu B."/>
            <person name="Wang F."/>
            <person name="Li S."/>
            <person name="Liu F."/>
            <person name="Li X."/>
            <person name="Cheng L."/>
            <person name="Yang W."/>
            <person name="Li M.H."/>
            <person name="Grossniklaus U."/>
            <person name="Zheng H."/>
            <person name="Wang X."/>
        </authorList>
    </citation>
    <scope>NUCLEOTIDE SEQUENCE [LARGE SCALE GENOMIC DNA]</scope>
    <source>
        <strain evidence="4 5">cv. Chiifu-401-42</strain>
    </source>
</reference>
<dbReference type="GO" id="GO:0006952">
    <property type="term" value="P:defense response"/>
    <property type="evidence" value="ECO:0000318"/>
    <property type="project" value="GO_Central"/>
</dbReference>